<keyword evidence="3" id="KW-0479">Metal-binding</keyword>
<dbReference type="InterPro" id="IPR013149">
    <property type="entry name" value="ADH-like_C"/>
</dbReference>
<dbReference type="Gene3D" id="3.90.180.10">
    <property type="entry name" value="Medium-chain alcohol dehydrogenases, catalytic domain"/>
    <property type="match status" value="1"/>
</dbReference>
<evidence type="ECO:0000256" key="5">
    <source>
        <dbReference type="ARBA" id="ARBA00023002"/>
    </source>
</evidence>
<evidence type="ECO:0000313" key="8">
    <source>
        <dbReference type="Proteomes" id="UP001396898"/>
    </source>
</evidence>
<dbReference type="PANTHER" id="PTHR42940:SF5">
    <property type="entry name" value="ALCOHOL DEHYDROGENASE 2"/>
    <property type="match status" value="1"/>
</dbReference>
<name>A0ABR1RTI0_9PEZI</name>
<dbReference type="EMBL" id="JAQQWI010000010">
    <property type="protein sequence ID" value="KAK8018271.1"/>
    <property type="molecule type" value="Genomic_DNA"/>
</dbReference>
<dbReference type="InterPro" id="IPR020843">
    <property type="entry name" value="ER"/>
</dbReference>
<dbReference type="Pfam" id="PF08240">
    <property type="entry name" value="ADH_N"/>
    <property type="match status" value="1"/>
</dbReference>
<dbReference type="Pfam" id="PF00107">
    <property type="entry name" value="ADH_zinc_N"/>
    <property type="match status" value="1"/>
</dbReference>
<comment type="caution">
    <text evidence="7">The sequence shown here is derived from an EMBL/GenBank/DDBJ whole genome shotgun (WGS) entry which is preliminary data.</text>
</comment>
<dbReference type="SMART" id="SM00829">
    <property type="entry name" value="PKS_ER"/>
    <property type="match status" value="1"/>
</dbReference>
<evidence type="ECO:0000259" key="6">
    <source>
        <dbReference type="SMART" id="SM00829"/>
    </source>
</evidence>
<feature type="domain" description="Enoyl reductase (ER)" evidence="6">
    <location>
        <begin position="22"/>
        <end position="368"/>
    </location>
</feature>
<comment type="similarity">
    <text evidence="2">Belongs to the zinc-containing alcohol dehydrogenase family.</text>
</comment>
<keyword evidence="8" id="KW-1185">Reference proteome</keyword>
<dbReference type="Proteomes" id="UP001396898">
    <property type="component" value="Unassembled WGS sequence"/>
</dbReference>
<proteinExistence type="inferred from homology"/>
<gene>
    <name evidence="7" type="ORF">PG991_007461</name>
</gene>
<keyword evidence="5" id="KW-0560">Oxidoreductase</keyword>
<dbReference type="InterPro" id="IPR036291">
    <property type="entry name" value="NAD(P)-bd_dom_sf"/>
</dbReference>
<evidence type="ECO:0000256" key="3">
    <source>
        <dbReference type="ARBA" id="ARBA00022723"/>
    </source>
</evidence>
<comment type="cofactor">
    <cofactor evidence="1">
        <name>Zn(2+)</name>
        <dbReference type="ChEBI" id="CHEBI:29105"/>
    </cofactor>
</comment>
<reference evidence="7 8" key="1">
    <citation type="submission" date="2023-01" db="EMBL/GenBank/DDBJ databases">
        <title>Analysis of 21 Apiospora genomes using comparative genomics revels a genus with tremendous synthesis potential of carbohydrate active enzymes and secondary metabolites.</title>
        <authorList>
            <person name="Sorensen T."/>
        </authorList>
    </citation>
    <scope>NUCLEOTIDE SEQUENCE [LARGE SCALE GENOMIC DNA]</scope>
    <source>
        <strain evidence="7 8">CBS 20057</strain>
    </source>
</reference>
<dbReference type="SUPFAM" id="SSF51735">
    <property type="entry name" value="NAD(P)-binding Rossmann-fold domains"/>
    <property type="match status" value="1"/>
</dbReference>
<keyword evidence="4" id="KW-0862">Zinc</keyword>
<evidence type="ECO:0000256" key="4">
    <source>
        <dbReference type="ARBA" id="ARBA00022833"/>
    </source>
</evidence>
<dbReference type="PANTHER" id="PTHR42940">
    <property type="entry name" value="ALCOHOL DEHYDROGENASE 1-RELATED"/>
    <property type="match status" value="1"/>
</dbReference>
<dbReference type="InterPro" id="IPR011032">
    <property type="entry name" value="GroES-like_sf"/>
</dbReference>
<evidence type="ECO:0000256" key="1">
    <source>
        <dbReference type="ARBA" id="ARBA00001947"/>
    </source>
</evidence>
<evidence type="ECO:0000256" key="2">
    <source>
        <dbReference type="ARBA" id="ARBA00008072"/>
    </source>
</evidence>
<organism evidence="7 8">
    <name type="scientific">Apiospora marii</name>
    <dbReference type="NCBI Taxonomy" id="335849"/>
    <lineage>
        <taxon>Eukaryota</taxon>
        <taxon>Fungi</taxon>
        <taxon>Dikarya</taxon>
        <taxon>Ascomycota</taxon>
        <taxon>Pezizomycotina</taxon>
        <taxon>Sordariomycetes</taxon>
        <taxon>Xylariomycetidae</taxon>
        <taxon>Amphisphaeriales</taxon>
        <taxon>Apiosporaceae</taxon>
        <taxon>Apiospora</taxon>
    </lineage>
</organism>
<dbReference type="Gene3D" id="3.40.50.720">
    <property type="entry name" value="NAD(P)-binding Rossmann-like Domain"/>
    <property type="match status" value="1"/>
</dbReference>
<evidence type="ECO:0000313" key="7">
    <source>
        <dbReference type="EMBL" id="KAK8018271.1"/>
    </source>
</evidence>
<dbReference type="SUPFAM" id="SSF50129">
    <property type="entry name" value="GroES-like"/>
    <property type="match status" value="1"/>
</dbReference>
<dbReference type="InterPro" id="IPR013154">
    <property type="entry name" value="ADH-like_N"/>
</dbReference>
<dbReference type="CDD" id="cd08297">
    <property type="entry name" value="CAD3"/>
    <property type="match status" value="1"/>
</dbReference>
<protein>
    <submittedName>
        <fullName evidence="7">Chaperonin 10-like protein</fullName>
    </submittedName>
</protein>
<sequence>MTSTDNSKVPKTHKACVYDNPGSCSIAVRQVETPEPGPGEVLVKLTHSGICHSDYGVMMNTWAHLPSATPQGQVGGHEGVGFVVKVGNGTGSAAVRVGDRVGIKWVSSACLACPPCLEGMDGVCFNQRISGYLTPGTFQQYVIGPAKRTHTTCSYVTPVPESLPGDLAAPMLCAGVTTYAALRKSGANSGHWVVIAGAGGGLGTVAVSLGAKVMGYRVIGTDTPSKKDIVLGSGAEHFIDVTAHDDESIAAEVKKLTGHGAKAVIVCTASNKAYGQALGMLGFGGTVVCVGMPEGDPQPIARSYPAVMVAKQASIVASAVGNRREAAEVLGFATRGLVKFPVRTVGMDELQSVFESMGRGEISGRVVLDLAR</sequence>
<accession>A0ABR1RTI0</accession>